<reference evidence="2" key="1">
    <citation type="journal article" date="2015" name="Nat. Genet.">
        <title>The genome and transcriptome of the zoonotic hookworm Ancylostoma ceylanicum identify infection-specific gene families.</title>
        <authorList>
            <person name="Schwarz E.M."/>
            <person name="Hu Y."/>
            <person name="Antoshechkin I."/>
            <person name="Miller M.M."/>
            <person name="Sternberg P.W."/>
            <person name="Aroian R.V."/>
        </authorList>
    </citation>
    <scope>NUCLEOTIDE SEQUENCE</scope>
    <source>
        <strain evidence="2">HY135</strain>
    </source>
</reference>
<protein>
    <submittedName>
        <fullName evidence="1">Uncharacterized protein</fullName>
    </submittedName>
</protein>
<dbReference type="Proteomes" id="UP000024635">
    <property type="component" value="Unassembled WGS sequence"/>
</dbReference>
<gene>
    <name evidence="1" type="primary">Acey_s0038.g3548</name>
    <name evidence="1" type="ORF">Y032_0038g3548</name>
</gene>
<keyword evidence="2" id="KW-1185">Reference proteome</keyword>
<organism evidence="1 2">
    <name type="scientific">Ancylostoma ceylanicum</name>
    <dbReference type="NCBI Taxonomy" id="53326"/>
    <lineage>
        <taxon>Eukaryota</taxon>
        <taxon>Metazoa</taxon>
        <taxon>Ecdysozoa</taxon>
        <taxon>Nematoda</taxon>
        <taxon>Chromadorea</taxon>
        <taxon>Rhabditida</taxon>
        <taxon>Rhabditina</taxon>
        <taxon>Rhabditomorpha</taxon>
        <taxon>Strongyloidea</taxon>
        <taxon>Ancylostomatidae</taxon>
        <taxon>Ancylostomatinae</taxon>
        <taxon>Ancylostoma</taxon>
    </lineage>
</organism>
<evidence type="ECO:0000313" key="1">
    <source>
        <dbReference type="EMBL" id="EYC14965.1"/>
    </source>
</evidence>
<accession>A0A016UIF7</accession>
<dbReference type="AlphaFoldDB" id="A0A016UIF7"/>
<evidence type="ECO:0000313" key="2">
    <source>
        <dbReference type="Proteomes" id="UP000024635"/>
    </source>
</evidence>
<dbReference type="EMBL" id="JARK01001374">
    <property type="protein sequence ID" value="EYC14965.1"/>
    <property type="molecule type" value="Genomic_DNA"/>
</dbReference>
<proteinExistence type="predicted"/>
<name>A0A016UIF7_9BILA</name>
<sequence>MIIGSWSRVTLVPSLLARENMTADWSNVRRVFLRLTRARTGVQEMSNDSNKFNLDGPDGKWMEFRYEQQFFGKRYFGRWCGAASVRKEDLTSLSSLLE</sequence>
<comment type="caution">
    <text evidence="1">The sequence shown here is derived from an EMBL/GenBank/DDBJ whole genome shotgun (WGS) entry which is preliminary data.</text>
</comment>